<dbReference type="Pfam" id="PF00583">
    <property type="entry name" value="Acetyltransf_1"/>
    <property type="match status" value="2"/>
</dbReference>
<dbReference type="GO" id="GO:0016747">
    <property type="term" value="F:acyltransferase activity, transferring groups other than amino-acyl groups"/>
    <property type="evidence" value="ECO:0007669"/>
    <property type="project" value="InterPro"/>
</dbReference>
<evidence type="ECO:0000259" key="3">
    <source>
        <dbReference type="PROSITE" id="PS51186"/>
    </source>
</evidence>
<dbReference type="CDD" id="cd04301">
    <property type="entry name" value="NAT_SF"/>
    <property type="match status" value="2"/>
</dbReference>
<feature type="domain" description="N-acetyltransferase" evidence="3">
    <location>
        <begin position="4"/>
        <end position="160"/>
    </location>
</feature>
<keyword evidence="1 4" id="KW-0808">Transferase</keyword>
<dbReference type="Gene3D" id="3.40.630.30">
    <property type="match status" value="2"/>
</dbReference>
<evidence type="ECO:0000256" key="2">
    <source>
        <dbReference type="ARBA" id="ARBA00023315"/>
    </source>
</evidence>
<organism evidence="4">
    <name type="scientific">Thermomicrobium roseum</name>
    <dbReference type="NCBI Taxonomy" id="500"/>
    <lineage>
        <taxon>Bacteria</taxon>
        <taxon>Pseudomonadati</taxon>
        <taxon>Thermomicrobiota</taxon>
        <taxon>Thermomicrobia</taxon>
        <taxon>Thermomicrobiales</taxon>
        <taxon>Thermomicrobiaceae</taxon>
        <taxon>Thermomicrobium</taxon>
    </lineage>
</organism>
<dbReference type="InterPro" id="IPR016181">
    <property type="entry name" value="Acyl_CoA_acyltransferase"/>
</dbReference>
<feature type="domain" description="N-acetyltransferase" evidence="3">
    <location>
        <begin position="167"/>
        <end position="310"/>
    </location>
</feature>
<dbReference type="AlphaFoldDB" id="A0A7C2ARP9"/>
<sequence>MMSWAIEPYRDEDATAIAALWNEEFGDHLPLSPELLLQRWRPAPSEPAAGWVARQGERVLGALLVRLPALAWFPQGVGFVTLFVVARSARRQGIGRTLLAQATAHAKAHGYHALVFGGGPGHLVPGIPTTAPLATWRFLRGAGAFPREVFHDLLVDLTLPTLATNWPEGVTLEPAPRDEMLSFLAREFPGEWEIDVAEAYEAGATILGLRRNHELIGFAATHHPGQWPPPPSLFWAQALPGVAAGLGPLGIAAAHRKQGLGLAMVRGALEQLRQTGARWVVIDWTELATFYGRAGAHVWRTYQMAALPLA</sequence>
<reference evidence="4" key="1">
    <citation type="journal article" date="2020" name="mSystems">
        <title>Genome- and Community-Level Interaction Insights into Carbon Utilization and Element Cycling Functions of Hydrothermarchaeota in Hydrothermal Sediment.</title>
        <authorList>
            <person name="Zhou Z."/>
            <person name="Liu Y."/>
            <person name="Xu W."/>
            <person name="Pan J."/>
            <person name="Luo Z.H."/>
            <person name="Li M."/>
        </authorList>
    </citation>
    <scope>NUCLEOTIDE SEQUENCE [LARGE SCALE GENOMIC DNA]</scope>
    <source>
        <strain evidence="4">SpSt-222</strain>
    </source>
</reference>
<dbReference type="PANTHER" id="PTHR43877">
    <property type="entry name" value="AMINOALKYLPHOSPHONATE N-ACETYLTRANSFERASE-RELATED-RELATED"/>
    <property type="match status" value="1"/>
</dbReference>
<name>A0A7C2ARP9_THERO</name>
<evidence type="ECO:0000313" key="4">
    <source>
        <dbReference type="EMBL" id="HEF64422.1"/>
    </source>
</evidence>
<proteinExistence type="predicted"/>
<gene>
    <name evidence="4" type="ORF">ENP47_02265</name>
</gene>
<dbReference type="InterPro" id="IPR050832">
    <property type="entry name" value="Bact_Acetyltransf"/>
</dbReference>
<comment type="caution">
    <text evidence="4">The sequence shown here is derived from an EMBL/GenBank/DDBJ whole genome shotgun (WGS) entry which is preliminary data.</text>
</comment>
<dbReference type="EMBL" id="DSJL01000006">
    <property type="protein sequence ID" value="HEF64422.1"/>
    <property type="molecule type" value="Genomic_DNA"/>
</dbReference>
<dbReference type="SUPFAM" id="SSF55729">
    <property type="entry name" value="Acyl-CoA N-acyltransferases (Nat)"/>
    <property type="match status" value="2"/>
</dbReference>
<dbReference type="InterPro" id="IPR000182">
    <property type="entry name" value="GNAT_dom"/>
</dbReference>
<dbReference type="PROSITE" id="PS51186">
    <property type="entry name" value="GNAT"/>
    <property type="match status" value="2"/>
</dbReference>
<keyword evidence="2" id="KW-0012">Acyltransferase</keyword>
<evidence type="ECO:0000256" key="1">
    <source>
        <dbReference type="ARBA" id="ARBA00022679"/>
    </source>
</evidence>
<protein>
    <submittedName>
        <fullName evidence="4">GNAT family N-acetyltransferase</fullName>
    </submittedName>
</protein>
<accession>A0A7C2ARP9</accession>